<protein>
    <submittedName>
        <fullName evidence="8">Anaerobic ribonucleoside-triphosphate reductase activating protein</fullName>
    </submittedName>
</protein>
<dbReference type="PANTHER" id="PTHR30352">
    <property type="entry name" value="PYRUVATE FORMATE-LYASE-ACTIVATING ENZYME"/>
    <property type="match status" value="1"/>
</dbReference>
<dbReference type="PROSITE" id="PS51918">
    <property type="entry name" value="RADICAL_SAM"/>
    <property type="match status" value="1"/>
</dbReference>
<keyword evidence="2" id="KW-0004">4Fe-4S</keyword>
<dbReference type="InterPro" id="IPR013785">
    <property type="entry name" value="Aldolase_TIM"/>
</dbReference>
<accession>A0A497EN45</accession>
<reference evidence="8 9" key="1">
    <citation type="submission" date="2018-06" db="EMBL/GenBank/DDBJ databases">
        <title>Extensive metabolic versatility and redundancy in microbially diverse, dynamic hydrothermal sediments.</title>
        <authorList>
            <person name="Dombrowski N."/>
            <person name="Teske A."/>
            <person name="Baker B.J."/>
        </authorList>
    </citation>
    <scope>NUCLEOTIDE SEQUENCE [LARGE SCALE GENOMIC DNA]</scope>
    <source>
        <strain evidence="8">B66_G16</strain>
    </source>
</reference>
<dbReference type="EMBL" id="QMQV01000074">
    <property type="protein sequence ID" value="RLE48462.1"/>
    <property type="molecule type" value="Genomic_DNA"/>
</dbReference>
<feature type="domain" description="Radical SAM core" evidence="7">
    <location>
        <begin position="22"/>
        <end position="256"/>
    </location>
</feature>
<dbReference type="SUPFAM" id="SSF102114">
    <property type="entry name" value="Radical SAM enzymes"/>
    <property type="match status" value="1"/>
</dbReference>
<dbReference type="InterPro" id="IPR058240">
    <property type="entry name" value="rSAM_sf"/>
</dbReference>
<dbReference type="GO" id="GO:0003824">
    <property type="term" value="F:catalytic activity"/>
    <property type="evidence" value="ECO:0007669"/>
    <property type="project" value="InterPro"/>
</dbReference>
<dbReference type="InterPro" id="IPR007197">
    <property type="entry name" value="rSAM"/>
</dbReference>
<evidence type="ECO:0000256" key="6">
    <source>
        <dbReference type="ARBA" id="ARBA00023014"/>
    </source>
</evidence>
<dbReference type="CDD" id="cd01335">
    <property type="entry name" value="Radical_SAM"/>
    <property type="match status" value="1"/>
</dbReference>
<dbReference type="GO" id="GO:0051539">
    <property type="term" value="F:4 iron, 4 sulfur cluster binding"/>
    <property type="evidence" value="ECO:0007669"/>
    <property type="project" value="UniProtKB-KW"/>
</dbReference>
<keyword evidence="4" id="KW-0479">Metal-binding</keyword>
<comment type="cofactor">
    <cofactor evidence="1">
        <name>[4Fe-4S] cluster</name>
        <dbReference type="ChEBI" id="CHEBI:49883"/>
    </cofactor>
</comment>
<dbReference type="PANTHER" id="PTHR30352:SF13">
    <property type="entry name" value="GLYCYL-RADICAL ENZYME ACTIVATING ENZYME YJJW-RELATED"/>
    <property type="match status" value="1"/>
</dbReference>
<keyword evidence="5" id="KW-0408">Iron</keyword>
<dbReference type="GO" id="GO:0046872">
    <property type="term" value="F:metal ion binding"/>
    <property type="evidence" value="ECO:0007669"/>
    <property type="project" value="UniProtKB-KW"/>
</dbReference>
<evidence type="ECO:0000259" key="7">
    <source>
        <dbReference type="PROSITE" id="PS51918"/>
    </source>
</evidence>
<keyword evidence="6" id="KW-0411">Iron-sulfur</keyword>
<sequence>MSTLLSQVKAYAPDVLSLSLVDYPKEPACVIFFSGCNLRCPYCQNWKLREAKEEDLVSLESIILALQRNFLVSACKVTGGEPLLQVDALIELGKLVKARGLKFGVDTNGTLPENLARLLPHVDLISIDVKSALKPESYSKIAGIDLPKANVVVKNVVKSLKQLLSCKDVYVDVRTVIIPGVNDSVSELKSIAEDLKKLGYVEKAGKGEASYTLVEFVPENAYSEEFRSKRNPKVEELLELASKIDLPNVHVTHRALGFFIKVK</sequence>
<dbReference type="NCBIfam" id="TIGR02495">
    <property type="entry name" value="NrdG2"/>
    <property type="match status" value="1"/>
</dbReference>
<dbReference type="InterPro" id="IPR034457">
    <property type="entry name" value="Organic_radical-activating"/>
</dbReference>
<dbReference type="Pfam" id="PF04055">
    <property type="entry name" value="Radical_SAM"/>
    <property type="match status" value="1"/>
</dbReference>
<dbReference type="AlphaFoldDB" id="A0A497EN45"/>
<dbReference type="Proteomes" id="UP000278475">
    <property type="component" value="Unassembled WGS sequence"/>
</dbReference>
<organism evidence="8 9">
    <name type="scientific">Thermoproteota archaeon</name>
    <dbReference type="NCBI Taxonomy" id="2056631"/>
    <lineage>
        <taxon>Archaea</taxon>
        <taxon>Thermoproteota</taxon>
    </lineage>
</organism>
<evidence type="ECO:0000256" key="3">
    <source>
        <dbReference type="ARBA" id="ARBA00022691"/>
    </source>
</evidence>
<evidence type="ECO:0000256" key="4">
    <source>
        <dbReference type="ARBA" id="ARBA00022723"/>
    </source>
</evidence>
<evidence type="ECO:0000313" key="9">
    <source>
        <dbReference type="Proteomes" id="UP000278475"/>
    </source>
</evidence>
<comment type="caution">
    <text evidence="8">The sequence shown here is derived from an EMBL/GenBank/DDBJ whole genome shotgun (WGS) entry which is preliminary data.</text>
</comment>
<name>A0A497EN45_9CREN</name>
<keyword evidence="3" id="KW-0949">S-adenosyl-L-methionine</keyword>
<evidence type="ECO:0000256" key="5">
    <source>
        <dbReference type="ARBA" id="ARBA00023004"/>
    </source>
</evidence>
<dbReference type="Gene3D" id="3.20.20.70">
    <property type="entry name" value="Aldolase class I"/>
    <property type="match status" value="1"/>
</dbReference>
<dbReference type="SFLD" id="SFLDG01094">
    <property type="entry name" value="Uncharacterised_Radical_SAM_Su"/>
    <property type="match status" value="1"/>
</dbReference>
<evidence type="ECO:0000256" key="1">
    <source>
        <dbReference type="ARBA" id="ARBA00001966"/>
    </source>
</evidence>
<gene>
    <name evidence="8" type="ORF">DRJ31_07230</name>
</gene>
<dbReference type="SFLD" id="SFLDS00029">
    <property type="entry name" value="Radical_SAM"/>
    <property type="match status" value="1"/>
</dbReference>
<evidence type="ECO:0000313" key="8">
    <source>
        <dbReference type="EMBL" id="RLE48462.1"/>
    </source>
</evidence>
<proteinExistence type="predicted"/>
<dbReference type="InterPro" id="IPR012840">
    <property type="entry name" value="NrdG2"/>
</dbReference>
<evidence type="ECO:0000256" key="2">
    <source>
        <dbReference type="ARBA" id="ARBA00022485"/>
    </source>
</evidence>